<feature type="region of interest" description="Disordered" evidence="1">
    <location>
        <begin position="1"/>
        <end position="40"/>
    </location>
</feature>
<name>A0A7W3N5U6_9ACTN</name>
<accession>A0A7W3N5U6</accession>
<evidence type="ECO:0000256" key="2">
    <source>
        <dbReference type="SAM" id="Phobius"/>
    </source>
</evidence>
<dbReference type="AlphaFoldDB" id="A0A7W3N5U6"/>
<reference evidence="3 4" key="1">
    <citation type="submission" date="2020-08" db="EMBL/GenBank/DDBJ databases">
        <title>Sequencing the genomes of 1000 actinobacteria strains.</title>
        <authorList>
            <person name="Klenk H.-P."/>
        </authorList>
    </citation>
    <scope>NUCLEOTIDE SEQUENCE [LARGE SCALE GENOMIC DNA]</scope>
    <source>
        <strain evidence="3 4">DSM 45823</strain>
    </source>
</reference>
<keyword evidence="2" id="KW-1133">Transmembrane helix</keyword>
<keyword evidence="2" id="KW-0812">Transmembrane</keyword>
<dbReference type="Proteomes" id="UP000539313">
    <property type="component" value="Unassembled WGS sequence"/>
</dbReference>
<feature type="compositionally biased region" description="Gly residues" evidence="1">
    <location>
        <begin position="257"/>
        <end position="269"/>
    </location>
</feature>
<evidence type="ECO:0000313" key="3">
    <source>
        <dbReference type="EMBL" id="MBA9008031.1"/>
    </source>
</evidence>
<organism evidence="3 4">
    <name type="scientific">Thermomonospora cellulosilytica</name>
    <dbReference type="NCBI Taxonomy" id="1411118"/>
    <lineage>
        <taxon>Bacteria</taxon>
        <taxon>Bacillati</taxon>
        <taxon>Actinomycetota</taxon>
        <taxon>Actinomycetes</taxon>
        <taxon>Streptosporangiales</taxon>
        <taxon>Thermomonosporaceae</taxon>
        <taxon>Thermomonospora</taxon>
    </lineage>
</organism>
<dbReference type="RefSeq" id="WP_182708396.1">
    <property type="nucleotide sequence ID" value="NZ_JACJII010000001.1"/>
</dbReference>
<feature type="compositionally biased region" description="Low complexity" evidence="1">
    <location>
        <begin position="243"/>
        <end position="256"/>
    </location>
</feature>
<evidence type="ECO:0008006" key="5">
    <source>
        <dbReference type="Google" id="ProtNLM"/>
    </source>
</evidence>
<feature type="compositionally biased region" description="Low complexity" evidence="1">
    <location>
        <begin position="278"/>
        <end position="291"/>
    </location>
</feature>
<protein>
    <recommendedName>
        <fullName evidence="5">SAF domain-containing protein</fullName>
    </recommendedName>
</protein>
<feature type="transmembrane region" description="Helical" evidence="2">
    <location>
        <begin position="46"/>
        <end position="67"/>
    </location>
</feature>
<dbReference type="EMBL" id="JACJII010000001">
    <property type="protein sequence ID" value="MBA9008031.1"/>
    <property type="molecule type" value="Genomic_DNA"/>
</dbReference>
<keyword evidence="2" id="KW-0472">Membrane</keyword>
<gene>
    <name evidence="3" type="ORF">HNR21_006913</name>
</gene>
<comment type="caution">
    <text evidence="3">The sequence shown here is derived from an EMBL/GenBank/DDBJ whole genome shotgun (WGS) entry which is preliminary data.</text>
</comment>
<proteinExistence type="predicted"/>
<feature type="region of interest" description="Disordered" evidence="1">
    <location>
        <begin position="242"/>
        <end position="291"/>
    </location>
</feature>
<keyword evidence="4" id="KW-1185">Reference proteome</keyword>
<evidence type="ECO:0000313" key="4">
    <source>
        <dbReference type="Proteomes" id="UP000539313"/>
    </source>
</evidence>
<sequence length="291" mass="28558">MKASQSTVAGGSGSGSTGNATTLGRTGLGASTGQRLPVPPRERKPALAALAVLLILGGALASAYLVMASGQRVSAIQIAHPVAPGQRIPASALREVQIGDTGIEYVRWSERHRVTTAYAAVPLVEGALLTNAMTTPGDDAALGRVEVGLALKPGQLPADGLDPGTRVALYAVAGGQGGGPRPGTLLSADAIVQQVRTGGEDRLRGDQTMVDVAVPPADVALLTQAASAGAVAAVIVPEGTRIAPSQPAPAQQPTTGPGSGNGPGNGGGQTTPRPSQTPAPGTGPASTPAGG</sequence>
<evidence type="ECO:0000256" key="1">
    <source>
        <dbReference type="SAM" id="MobiDB-lite"/>
    </source>
</evidence>